<dbReference type="GeneID" id="92858821"/>
<dbReference type="Proteomes" id="UP000595038">
    <property type="component" value="Chromosome"/>
</dbReference>
<evidence type="ECO:0000313" key="4">
    <source>
        <dbReference type="Proteomes" id="UP000595038"/>
    </source>
</evidence>
<dbReference type="InterPro" id="IPR023393">
    <property type="entry name" value="START-like_dom_sf"/>
</dbReference>
<sequence>MSDHKAVHSVQAKAEGKTLVMERSFEAPRELVFKAFSGSVHLESWWGPKGWQTANSRFEFQPDGVWLYCMECRDQNQGEFYGRKSCGKAVFQEIAAPEKIVYTDMFTDEEGNVVPGMPEILNEVYFQERDVGTKLITRSHFSSPKELQQLLDKGMVEGFSSQLERLEDYLKAIR</sequence>
<dbReference type="Gene3D" id="3.30.530.20">
    <property type="match status" value="1"/>
</dbReference>
<dbReference type="EMBL" id="CP065647">
    <property type="protein sequence ID" value="QPR73136.1"/>
    <property type="molecule type" value="Genomic_DNA"/>
</dbReference>
<evidence type="ECO:0000313" key="3">
    <source>
        <dbReference type="EMBL" id="QPR73136.1"/>
    </source>
</evidence>
<dbReference type="InterPro" id="IPR013538">
    <property type="entry name" value="ASHA1/2-like_C"/>
</dbReference>
<dbReference type="RefSeq" id="WP_003178473.1">
    <property type="nucleotide sequence ID" value="NZ_BEXU01000034.1"/>
</dbReference>
<dbReference type="CDD" id="cd07814">
    <property type="entry name" value="SRPBCC_CalC_Aha1-like"/>
    <property type="match status" value="1"/>
</dbReference>
<dbReference type="Pfam" id="PF08327">
    <property type="entry name" value="AHSA1"/>
    <property type="match status" value="1"/>
</dbReference>
<proteinExistence type="inferred from homology"/>
<organism evidence="3 4">
    <name type="scientific">Bacillus licheniformis</name>
    <dbReference type="NCBI Taxonomy" id="1402"/>
    <lineage>
        <taxon>Bacteria</taxon>
        <taxon>Bacillati</taxon>
        <taxon>Bacillota</taxon>
        <taxon>Bacilli</taxon>
        <taxon>Bacillales</taxon>
        <taxon>Bacillaceae</taxon>
        <taxon>Bacillus</taxon>
    </lineage>
</organism>
<gene>
    <name evidence="3" type="ORF">I6G80_02085</name>
</gene>
<reference evidence="3 4" key="1">
    <citation type="submission" date="2020-12" db="EMBL/GenBank/DDBJ databases">
        <title>FDA dAtabase for Regulatory Grade micrObial Sequences (FDA-ARGOS): Supporting development and validation of Infectious Disease Dx tests.</title>
        <authorList>
            <person name="Nelson B."/>
            <person name="Plummer A."/>
            <person name="Tallon L."/>
            <person name="Sadzewicz L."/>
            <person name="Zhao X."/>
            <person name="Boylan J."/>
            <person name="Ott S."/>
            <person name="Bowen H."/>
            <person name="Vavikolanu K."/>
            <person name="Mehta A."/>
            <person name="Aluvathingal J."/>
            <person name="Nadendla S."/>
            <person name="Myers T."/>
            <person name="Yan Y."/>
            <person name="Sichtig H."/>
        </authorList>
    </citation>
    <scope>NUCLEOTIDE SEQUENCE [LARGE SCALE GENOMIC DNA]</scope>
    <source>
        <strain evidence="3 4">FDAARGOS_923</strain>
    </source>
</reference>
<evidence type="ECO:0000256" key="1">
    <source>
        <dbReference type="ARBA" id="ARBA00006817"/>
    </source>
</evidence>
<feature type="domain" description="Activator of Hsp90 ATPase homologue 1/2-like C-terminal" evidence="2">
    <location>
        <begin position="27"/>
        <end position="171"/>
    </location>
</feature>
<dbReference type="AlphaFoldDB" id="A0AB37GU95"/>
<accession>A0AB37GU95</accession>
<name>A0AB37GU95_BACLI</name>
<evidence type="ECO:0000259" key="2">
    <source>
        <dbReference type="Pfam" id="PF08327"/>
    </source>
</evidence>
<comment type="similarity">
    <text evidence="1">Belongs to the AHA1 family.</text>
</comment>
<protein>
    <submittedName>
        <fullName evidence="3">SRPBCC domain-containing protein</fullName>
    </submittedName>
</protein>
<dbReference type="SUPFAM" id="SSF55961">
    <property type="entry name" value="Bet v1-like"/>
    <property type="match status" value="1"/>
</dbReference>